<organism evidence="8 9">
    <name type="scientific">Neobacillus kokaensis</name>
    <dbReference type="NCBI Taxonomy" id="2759023"/>
    <lineage>
        <taxon>Bacteria</taxon>
        <taxon>Bacillati</taxon>
        <taxon>Bacillota</taxon>
        <taxon>Bacilli</taxon>
        <taxon>Bacillales</taxon>
        <taxon>Bacillaceae</taxon>
        <taxon>Neobacillus</taxon>
    </lineage>
</organism>
<evidence type="ECO:0000256" key="3">
    <source>
        <dbReference type="ARBA" id="ARBA00023015"/>
    </source>
</evidence>
<dbReference type="InterPro" id="IPR001789">
    <property type="entry name" value="Sig_transdc_resp-reg_receiver"/>
</dbReference>
<comment type="subcellular location">
    <subcellularLocation>
        <location evidence="1">Cytoplasm</location>
    </subcellularLocation>
</comment>
<evidence type="ECO:0000313" key="8">
    <source>
        <dbReference type="EMBL" id="GHH97906.1"/>
    </source>
</evidence>
<dbReference type="SMART" id="SM00421">
    <property type="entry name" value="HTH_LUXR"/>
    <property type="match status" value="1"/>
</dbReference>
<dbReference type="InterPro" id="IPR016032">
    <property type="entry name" value="Sig_transdc_resp-reg_C-effctor"/>
</dbReference>
<dbReference type="PANTHER" id="PTHR43214">
    <property type="entry name" value="TWO-COMPONENT RESPONSE REGULATOR"/>
    <property type="match status" value="1"/>
</dbReference>
<name>A0ABQ3N1C1_9BACI</name>
<dbReference type="InterPro" id="IPR011006">
    <property type="entry name" value="CheY-like_superfamily"/>
</dbReference>
<comment type="caution">
    <text evidence="8">The sequence shown here is derived from an EMBL/GenBank/DDBJ whole genome shotgun (WGS) entry which is preliminary data.</text>
</comment>
<proteinExistence type="predicted"/>
<dbReference type="RefSeq" id="WP_191271224.1">
    <property type="nucleotide sequence ID" value="NZ_BNDS01000004.1"/>
</dbReference>
<dbReference type="Proteomes" id="UP000637074">
    <property type="component" value="Unassembled WGS sequence"/>
</dbReference>
<evidence type="ECO:0000256" key="2">
    <source>
        <dbReference type="ARBA" id="ARBA00022553"/>
    </source>
</evidence>
<keyword evidence="3" id="KW-0805">Transcription regulation</keyword>
<evidence type="ECO:0000256" key="6">
    <source>
        <dbReference type="PROSITE-ProRule" id="PRU00169"/>
    </source>
</evidence>
<keyword evidence="9" id="KW-1185">Reference proteome</keyword>
<evidence type="ECO:0000256" key="4">
    <source>
        <dbReference type="ARBA" id="ARBA00023125"/>
    </source>
</evidence>
<reference evidence="8 9" key="1">
    <citation type="journal article" date="2022" name="Int. J. Syst. Evol. Microbiol.">
        <title>Neobacillus kokaensis sp. nov., isolated from soil.</title>
        <authorList>
            <person name="Yuki K."/>
            <person name="Matsubara H."/>
            <person name="Yamaguchi S."/>
        </authorList>
    </citation>
    <scope>NUCLEOTIDE SEQUENCE [LARGE SCALE GENOMIC DNA]</scope>
    <source>
        <strain evidence="8 9">LOB 377</strain>
    </source>
</reference>
<dbReference type="SUPFAM" id="SSF52172">
    <property type="entry name" value="CheY-like"/>
    <property type="match status" value="1"/>
</dbReference>
<dbReference type="InterPro" id="IPR039420">
    <property type="entry name" value="WalR-like"/>
</dbReference>
<dbReference type="PROSITE" id="PS50110">
    <property type="entry name" value="RESPONSE_REGULATORY"/>
    <property type="match status" value="1"/>
</dbReference>
<keyword evidence="4 8" id="KW-0238">DNA-binding</keyword>
<dbReference type="GO" id="GO:0003677">
    <property type="term" value="F:DNA binding"/>
    <property type="evidence" value="ECO:0007669"/>
    <property type="project" value="UniProtKB-KW"/>
</dbReference>
<feature type="modified residue" description="4-aspartylphosphate" evidence="6">
    <location>
        <position position="57"/>
    </location>
</feature>
<keyword evidence="2 6" id="KW-0597">Phosphoprotein</keyword>
<gene>
    <name evidence="8" type="ORF">AM1BK_14490</name>
</gene>
<evidence type="ECO:0000256" key="1">
    <source>
        <dbReference type="ARBA" id="ARBA00004496"/>
    </source>
</evidence>
<dbReference type="InterPro" id="IPR000792">
    <property type="entry name" value="Tscrpt_reg_LuxR_C"/>
</dbReference>
<dbReference type="SUPFAM" id="SSF46894">
    <property type="entry name" value="C-terminal effector domain of the bipartite response regulators"/>
    <property type="match status" value="1"/>
</dbReference>
<protein>
    <submittedName>
        <fullName evidence="8">DNA-binding response regulator</fullName>
    </submittedName>
</protein>
<dbReference type="EMBL" id="BNDS01000004">
    <property type="protein sequence ID" value="GHH97906.1"/>
    <property type="molecule type" value="Genomic_DNA"/>
</dbReference>
<dbReference type="Pfam" id="PF00072">
    <property type="entry name" value="Response_reg"/>
    <property type="match status" value="1"/>
</dbReference>
<evidence type="ECO:0000256" key="5">
    <source>
        <dbReference type="ARBA" id="ARBA00023163"/>
    </source>
</evidence>
<keyword evidence="5" id="KW-0804">Transcription</keyword>
<sequence length="225" mass="25613">MNPPIKIMIADDIQLLLEDLTELINRQSDMMVVGTASSGKEIEALARTIDHDLILMDIEMETTTAGIKAAERIRDWCQDRKIIYLTAHETKEMILTAVGTGAIDYIVKGTAEEEILYHIRQAYLGQPLMDGKIQELVLQEYMRLRQSEKNLLFFINNISNLTNTERALIAFLLNGLKIKEIARERSVEVVTIKSQINTLLKKFGVSRTKDIVQTIKDLNLAHLFL</sequence>
<evidence type="ECO:0000313" key="9">
    <source>
        <dbReference type="Proteomes" id="UP000637074"/>
    </source>
</evidence>
<dbReference type="CDD" id="cd17535">
    <property type="entry name" value="REC_NarL-like"/>
    <property type="match status" value="1"/>
</dbReference>
<dbReference type="SMART" id="SM00448">
    <property type="entry name" value="REC"/>
    <property type="match status" value="1"/>
</dbReference>
<evidence type="ECO:0000259" key="7">
    <source>
        <dbReference type="PROSITE" id="PS50110"/>
    </source>
</evidence>
<dbReference type="Gene3D" id="3.40.50.2300">
    <property type="match status" value="1"/>
</dbReference>
<accession>A0ABQ3N1C1</accession>
<dbReference type="InterPro" id="IPR058245">
    <property type="entry name" value="NreC/VraR/RcsB-like_REC"/>
</dbReference>
<feature type="domain" description="Response regulatory" evidence="7">
    <location>
        <begin position="6"/>
        <end position="123"/>
    </location>
</feature>